<name>X1TGA9_9ZZZZ</name>
<organism evidence="1">
    <name type="scientific">marine sediment metagenome</name>
    <dbReference type="NCBI Taxonomy" id="412755"/>
    <lineage>
        <taxon>unclassified sequences</taxon>
        <taxon>metagenomes</taxon>
        <taxon>ecological metagenomes</taxon>
    </lineage>
</organism>
<accession>X1TGA9</accession>
<feature type="non-terminal residue" evidence="1">
    <location>
        <position position="45"/>
    </location>
</feature>
<gene>
    <name evidence="1" type="ORF">S12H4_38212</name>
</gene>
<sequence length="45" mass="5504">MPNRKRSKKELRQRRISDKSFKIWNPDGTLFAEMEEGKWIKEPEI</sequence>
<comment type="caution">
    <text evidence="1">The sequence shown here is derived from an EMBL/GenBank/DDBJ whole genome shotgun (WGS) entry which is preliminary data.</text>
</comment>
<reference evidence="1" key="1">
    <citation type="journal article" date="2014" name="Front. Microbiol.">
        <title>High frequency of phylogenetically diverse reductive dehalogenase-homologous genes in deep subseafloor sedimentary metagenomes.</title>
        <authorList>
            <person name="Kawai M."/>
            <person name="Futagami T."/>
            <person name="Toyoda A."/>
            <person name="Takaki Y."/>
            <person name="Nishi S."/>
            <person name="Hori S."/>
            <person name="Arai W."/>
            <person name="Tsubouchi T."/>
            <person name="Morono Y."/>
            <person name="Uchiyama I."/>
            <person name="Ito T."/>
            <person name="Fujiyama A."/>
            <person name="Inagaki F."/>
            <person name="Takami H."/>
        </authorList>
    </citation>
    <scope>NUCLEOTIDE SEQUENCE</scope>
    <source>
        <strain evidence="1">Expedition CK06-06</strain>
    </source>
</reference>
<dbReference type="AlphaFoldDB" id="X1TGA9"/>
<protein>
    <submittedName>
        <fullName evidence="1">Uncharacterized protein</fullName>
    </submittedName>
</protein>
<evidence type="ECO:0000313" key="1">
    <source>
        <dbReference type="EMBL" id="GAI90396.1"/>
    </source>
</evidence>
<dbReference type="EMBL" id="BARW01022974">
    <property type="protein sequence ID" value="GAI90396.1"/>
    <property type="molecule type" value="Genomic_DNA"/>
</dbReference>
<proteinExistence type="predicted"/>